<proteinExistence type="predicted"/>
<reference evidence="1 2" key="1">
    <citation type="submission" date="2019-07" db="EMBL/GenBank/DDBJ databases">
        <title>Whole genome shotgun sequence of Meiothermus hypogaeus NBRC 106114.</title>
        <authorList>
            <person name="Hosoyama A."/>
            <person name="Uohara A."/>
            <person name="Ohji S."/>
            <person name="Ichikawa N."/>
        </authorList>
    </citation>
    <scope>NUCLEOTIDE SEQUENCE [LARGE SCALE GENOMIC DNA]</scope>
    <source>
        <strain evidence="1 2">NBRC 106114</strain>
    </source>
</reference>
<protein>
    <recommendedName>
        <fullName evidence="3">3D domain-containing protein</fullName>
    </recommendedName>
</protein>
<sequence>MERLFRLRIPSLILLLAVFGLGWAQAPRVMTLKATAYTSSVRETDSTPFITATGARTRIGIIAVSRDMLRELPYGSKVMLEDLGTPAGVGKGRFNYLFKDRVFVVEDTMHPRKRERLDVWLPDRSTAIRFGVRNVRVTVIQRGRG</sequence>
<gene>
    <name evidence="1" type="ORF">MHY01S_25790</name>
</gene>
<organism evidence="1 2">
    <name type="scientific">Meiothermus hypogaeus NBRC 106114</name>
    <dbReference type="NCBI Taxonomy" id="1227553"/>
    <lineage>
        <taxon>Bacteria</taxon>
        <taxon>Thermotogati</taxon>
        <taxon>Deinococcota</taxon>
        <taxon>Deinococci</taxon>
        <taxon>Thermales</taxon>
        <taxon>Thermaceae</taxon>
        <taxon>Meiothermus</taxon>
    </lineage>
</organism>
<dbReference type="RefSeq" id="WP_240637093.1">
    <property type="nucleotide sequence ID" value="NZ_BJXL01000098.1"/>
</dbReference>
<dbReference type="AlphaFoldDB" id="A0A511R465"/>
<evidence type="ECO:0000313" key="1">
    <source>
        <dbReference type="EMBL" id="GEM84413.1"/>
    </source>
</evidence>
<dbReference type="CDD" id="cd22784">
    <property type="entry name" value="DPBB_MltA_YuiC-like"/>
    <property type="match status" value="1"/>
</dbReference>
<dbReference type="Proteomes" id="UP000321197">
    <property type="component" value="Unassembled WGS sequence"/>
</dbReference>
<dbReference type="EMBL" id="BJXL01000098">
    <property type="protein sequence ID" value="GEM84413.1"/>
    <property type="molecule type" value="Genomic_DNA"/>
</dbReference>
<evidence type="ECO:0000313" key="2">
    <source>
        <dbReference type="Proteomes" id="UP000321197"/>
    </source>
</evidence>
<accession>A0A511R465</accession>
<comment type="caution">
    <text evidence="1">The sequence shown here is derived from an EMBL/GenBank/DDBJ whole genome shotgun (WGS) entry which is preliminary data.</text>
</comment>
<name>A0A511R465_9DEIN</name>
<evidence type="ECO:0008006" key="3">
    <source>
        <dbReference type="Google" id="ProtNLM"/>
    </source>
</evidence>